<evidence type="ECO:0000313" key="2">
    <source>
        <dbReference type="Proteomes" id="UP001056120"/>
    </source>
</evidence>
<protein>
    <submittedName>
        <fullName evidence="1">Uncharacterized protein</fullName>
    </submittedName>
</protein>
<keyword evidence="2" id="KW-1185">Reference proteome</keyword>
<sequence length="147" mass="16168">MTTVITQILSSWKPGQLSASTAQEAFYIRSSGIEFVITLAELEGALPSTIRNRLLGVLLQTPCDIEDDSTAENSHIYDCAKESLTRLTIALDMNNFFDFAVGHLKVFSLSSEWRKRYAALIPLGDISKGHPHVIILSGLSTVVCVRL</sequence>
<organism evidence="1 2">
    <name type="scientific">Smallanthus sonchifolius</name>
    <dbReference type="NCBI Taxonomy" id="185202"/>
    <lineage>
        <taxon>Eukaryota</taxon>
        <taxon>Viridiplantae</taxon>
        <taxon>Streptophyta</taxon>
        <taxon>Embryophyta</taxon>
        <taxon>Tracheophyta</taxon>
        <taxon>Spermatophyta</taxon>
        <taxon>Magnoliopsida</taxon>
        <taxon>eudicotyledons</taxon>
        <taxon>Gunneridae</taxon>
        <taxon>Pentapetalae</taxon>
        <taxon>asterids</taxon>
        <taxon>campanulids</taxon>
        <taxon>Asterales</taxon>
        <taxon>Asteraceae</taxon>
        <taxon>Asteroideae</taxon>
        <taxon>Heliantheae alliance</taxon>
        <taxon>Millerieae</taxon>
        <taxon>Smallanthus</taxon>
    </lineage>
</organism>
<dbReference type="EMBL" id="CM042039">
    <property type="protein sequence ID" value="KAI3727302.1"/>
    <property type="molecule type" value="Genomic_DNA"/>
</dbReference>
<comment type="caution">
    <text evidence="1">The sequence shown here is derived from an EMBL/GenBank/DDBJ whole genome shotgun (WGS) entry which is preliminary data.</text>
</comment>
<dbReference type="Proteomes" id="UP001056120">
    <property type="component" value="Linkage Group LG22"/>
</dbReference>
<evidence type="ECO:0000313" key="1">
    <source>
        <dbReference type="EMBL" id="KAI3727302.1"/>
    </source>
</evidence>
<accession>A0ACB9BZF8</accession>
<name>A0ACB9BZF8_9ASTR</name>
<proteinExistence type="predicted"/>
<gene>
    <name evidence="1" type="ORF">L1987_67115</name>
</gene>
<reference evidence="2" key="1">
    <citation type="journal article" date="2022" name="Mol. Ecol. Resour.">
        <title>The genomes of chicory, endive, great burdock and yacon provide insights into Asteraceae palaeo-polyploidization history and plant inulin production.</title>
        <authorList>
            <person name="Fan W."/>
            <person name="Wang S."/>
            <person name="Wang H."/>
            <person name="Wang A."/>
            <person name="Jiang F."/>
            <person name="Liu H."/>
            <person name="Zhao H."/>
            <person name="Xu D."/>
            <person name="Zhang Y."/>
        </authorList>
    </citation>
    <scope>NUCLEOTIDE SEQUENCE [LARGE SCALE GENOMIC DNA]</scope>
    <source>
        <strain evidence="2">cv. Yunnan</strain>
    </source>
</reference>
<reference evidence="1 2" key="2">
    <citation type="journal article" date="2022" name="Mol. Ecol. Resour.">
        <title>The genomes of chicory, endive, great burdock and yacon provide insights into Asteraceae paleo-polyploidization history and plant inulin production.</title>
        <authorList>
            <person name="Fan W."/>
            <person name="Wang S."/>
            <person name="Wang H."/>
            <person name="Wang A."/>
            <person name="Jiang F."/>
            <person name="Liu H."/>
            <person name="Zhao H."/>
            <person name="Xu D."/>
            <person name="Zhang Y."/>
        </authorList>
    </citation>
    <scope>NUCLEOTIDE SEQUENCE [LARGE SCALE GENOMIC DNA]</scope>
    <source>
        <strain evidence="2">cv. Yunnan</strain>
        <tissue evidence="1">Leaves</tissue>
    </source>
</reference>